<comment type="caution">
    <text evidence="1">The sequence shown here is derived from an EMBL/GenBank/DDBJ whole genome shotgun (WGS) entry which is preliminary data.</text>
</comment>
<sequence>MGNFMIENDALRVTAASHGAELVSIYDKEKAQEYLWNGDEKYWPRRAPVLFPFVGQVKKKQYTYNGKTYAMGQHGFARDMEFDCTRQEKDCLWFRLCSDESTLERYPFAFCLDIGYELRGRELKVLWKVTNPSDETMYFSIGAHPAFMCPLKDDEKQTDYFIDFHTQEDISYNLIKQDGLVGIYDERLALDGGVCSIDAHMFDRDALIVENGQSHSVSLLDSSRQPYVTVDFDAPLFGIWSPTGKNAPFVCIEPWYGRCDAVDFEGSLKDRAYGQVLEGKQVFSKDYVIRIH</sequence>
<evidence type="ECO:0000313" key="2">
    <source>
        <dbReference type="Proteomes" id="UP000823927"/>
    </source>
</evidence>
<dbReference type="InterPro" id="IPR014718">
    <property type="entry name" value="GH-type_carb-bd"/>
</dbReference>
<dbReference type="GO" id="GO:0016853">
    <property type="term" value="F:isomerase activity"/>
    <property type="evidence" value="ECO:0007669"/>
    <property type="project" value="InterPro"/>
</dbReference>
<name>A0A9D1F586_9FIRM</name>
<dbReference type="Proteomes" id="UP000823927">
    <property type="component" value="Unassembled WGS sequence"/>
</dbReference>
<dbReference type="Pfam" id="PF01263">
    <property type="entry name" value="Aldose_epim"/>
    <property type="match status" value="1"/>
</dbReference>
<dbReference type="GO" id="GO:0005975">
    <property type="term" value="P:carbohydrate metabolic process"/>
    <property type="evidence" value="ECO:0007669"/>
    <property type="project" value="InterPro"/>
</dbReference>
<reference evidence="1" key="1">
    <citation type="submission" date="2020-10" db="EMBL/GenBank/DDBJ databases">
        <authorList>
            <person name="Gilroy R."/>
        </authorList>
    </citation>
    <scope>NUCLEOTIDE SEQUENCE</scope>
    <source>
        <strain evidence="1">CHK178-757</strain>
    </source>
</reference>
<dbReference type="InterPro" id="IPR037481">
    <property type="entry name" value="LacX"/>
</dbReference>
<accession>A0A9D1F586</accession>
<reference evidence="1" key="2">
    <citation type="journal article" date="2021" name="PeerJ">
        <title>Extensive microbial diversity within the chicken gut microbiome revealed by metagenomics and culture.</title>
        <authorList>
            <person name="Gilroy R."/>
            <person name="Ravi A."/>
            <person name="Getino M."/>
            <person name="Pursley I."/>
            <person name="Horton D.L."/>
            <person name="Alikhan N.F."/>
            <person name="Baker D."/>
            <person name="Gharbi K."/>
            <person name="Hall N."/>
            <person name="Watson M."/>
            <person name="Adriaenssens E.M."/>
            <person name="Foster-Nyarko E."/>
            <person name="Jarju S."/>
            <person name="Secka A."/>
            <person name="Antonio M."/>
            <person name="Oren A."/>
            <person name="Chaudhuri R.R."/>
            <person name="La Ragione R."/>
            <person name="Hildebrand F."/>
            <person name="Pallen M.J."/>
        </authorList>
    </citation>
    <scope>NUCLEOTIDE SEQUENCE</scope>
    <source>
        <strain evidence="1">CHK178-757</strain>
    </source>
</reference>
<dbReference type="EMBL" id="DVIT01000032">
    <property type="protein sequence ID" value="HIS47771.1"/>
    <property type="molecule type" value="Genomic_DNA"/>
</dbReference>
<dbReference type="CDD" id="cd09024">
    <property type="entry name" value="Aldose_epim_lacX"/>
    <property type="match status" value="1"/>
</dbReference>
<dbReference type="GO" id="GO:0030246">
    <property type="term" value="F:carbohydrate binding"/>
    <property type="evidence" value="ECO:0007669"/>
    <property type="project" value="InterPro"/>
</dbReference>
<dbReference type="AlphaFoldDB" id="A0A9D1F586"/>
<organism evidence="1 2">
    <name type="scientific">Candidatus Scybalocola faecigallinarum</name>
    <dbReference type="NCBI Taxonomy" id="2840941"/>
    <lineage>
        <taxon>Bacteria</taxon>
        <taxon>Bacillati</taxon>
        <taxon>Bacillota</taxon>
        <taxon>Clostridia</taxon>
        <taxon>Lachnospirales</taxon>
        <taxon>Lachnospiraceae</taxon>
        <taxon>Lachnospiraceae incertae sedis</taxon>
        <taxon>Candidatus Scybalocola (ex Gilroy et al. 2021)</taxon>
    </lineage>
</organism>
<proteinExistence type="predicted"/>
<dbReference type="SUPFAM" id="SSF74650">
    <property type="entry name" value="Galactose mutarotase-like"/>
    <property type="match status" value="1"/>
</dbReference>
<dbReference type="InterPro" id="IPR008183">
    <property type="entry name" value="Aldose_1/G6P_1-epimerase"/>
</dbReference>
<protein>
    <submittedName>
        <fullName evidence="1">Aldose 1-epimerase family protein</fullName>
    </submittedName>
</protein>
<dbReference type="InterPro" id="IPR011013">
    <property type="entry name" value="Gal_mutarotase_sf_dom"/>
</dbReference>
<dbReference type="Gene3D" id="2.70.98.10">
    <property type="match status" value="1"/>
</dbReference>
<evidence type="ECO:0000313" key="1">
    <source>
        <dbReference type="EMBL" id="HIS47771.1"/>
    </source>
</evidence>
<gene>
    <name evidence="1" type="ORF">IAB46_09530</name>
</gene>